<evidence type="ECO:0000256" key="5">
    <source>
        <dbReference type="ARBA" id="ARBA00023136"/>
    </source>
</evidence>
<comment type="subcellular location">
    <subcellularLocation>
        <location evidence="1">Membrane</location>
        <topology evidence="1">Multi-pass membrane protein</topology>
    </subcellularLocation>
</comment>
<comment type="caution">
    <text evidence="7">The sequence shown here is derived from an EMBL/GenBank/DDBJ whole genome shotgun (WGS) entry which is preliminary data.</text>
</comment>
<name>T1BEH4_9ZZZZ</name>
<evidence type="ECO:0000256" key="3">
    <source>
        <dbReference type="ARBA" id="ARBA00022960"/>
    </source>
</evidence>
<dbReference type="Pfam" id="PF01098">
    <property type="entry name" value="FTSW_RODA_SPOVE"/>
    <property type="match status" value="1"/>
</dbReference>
<feature type="transmembrane region" description="Helical" evidence="6">
    <location>
        <begin position="99"/>
        <end position="120"/>
    </location>
</feature>
<evidence type="ECO:0000256" key="4">
    <source>
        <dbReference type="ARBA" id="ARBA00022989"/>
    </source>
</evidence>
<gene>
    <name evidence="7" type="ORF">B2A_00928</name>
</gene>
<dbReference type="PANTHER" id="PTHR30474:SF1">
    <property type="entry name" value="PEPTIDOGLYCAN GLYCOSYLTRANSFERASE MRDB"/>
    <property type="match status" value="1"/>
</dbReference>
<feature type="non-terminal residue" evidence="7">
    <location>
        <position position="1"/>
    </location>
</feature>
<feature type="transmembrane region" description="Helical" evidence="6">
    <location>
        <begin position="24"/>
        <end position="49"/>
    </location>
</feature>
<accession>T1BEH4</accession>
<reference evidence="7" key="2">
    <citation type="journal article" date="2014" name="ISME J.">
        <title>Microbial stratification in low pH oxic and suboxic macroscopic growths along an acid mine drainage.</title>
        <authorList>
            <person name="Mendez-Garcia C."/>
            <person name="Mesa V."/>
            <person name="Sprenger R.R."/>
            <person name="Richter M."/>
            <person name="Diez M.S."/>
            <person name="Solano J."/>
            <person name="Bargiela R."/>
            <person name="Golyshina O.V."/>
            <person name="Manteca A."/>
            <person name="Ramos J.L."/>
            <person name="Gallego J.R."/>
            <person name="Llorente I."/>
            <person name="Martins Dos Santos V.A."/>
            <person name="Jensen O.N."/>
            <person name="Pelaez A.I."/>
            <person name="Sanchez J."/>
            <person name="Ferrer M."/>
        </authorList>
    </citation>
    <scope>NUCLEOTIDE SEQUENCE</scope>
</reference>
<reference evidence="7" key="1">
    <citation type="submission" date="2013-08" db="EMBL/GenBank/DDBJ databases">
        <authorList>
            <person name="Mendez C."/>
            <person name="Richter M."/>
            <person name="Ferrer M."/>
            <person name="Sanchez J."/>
        </authorList>
    </citation>
    <scope>NUCLEOTIDE SEQUENCE</scope>
</reference>
<feature type="transmembrane region" description="Helical" evidence="6">
    <location>
        <begin position="70"/>
        <end position="93"/>
    </location>
</feature>
<dbReference type="GO" id="GO:0005886">
    <property type="term" value="C:plasma membrane"/>
    <property type="evidence" value="ECO:0007669"/>
    <property type="project" value="TreeGrafter"/>
</dbReference>
<dbReference type="GO" id="GO:0015648">
    <property type="term" value="F:lipid-linked peptidoglycan transporter activity"/>
    <property type="evidence" value="ECO:0007669"/>
    <property type="project" value="TreeGrafter"/>
</dbReference>
<dbReference type="GO" id="GO:0051301">
    <property type="term" value="P:cell division"/>
    <property type="evidence" value="ECO:0007669"/>
    <property type="project" value="InterPro"/>
</dbReference>
<dbReference type="EMBL" id="AUZZ01000712">
    <property type="protein sequence ID" value="EQD66918.1"/>
    <property type="molecule type" value="Genomic_DNA"/>
</dbReference>
<evidence type="ECO:0000256" key="2">
    <source>
        <dbReference type="ARBA" id="ARBA00022692"/>
    </source>
</evidence>
<dbReference type="GO" id="GO:0008360">
    <property type="term" value="P:regulation of cell shape"/>
    <property type="evidence" value="ECO:0007669"/>
    <property type="project" value="UniProtKB-KW"/>
</dbReference>
<keyword evidence="4 6" id="KW-1133">Transmembrane helix</keyword>
<dbReference type="GO" id="GO:0032153">
    <property type="term" value="C:cell division site"/>
    <property type="evidence" value="ECO:0007669"/>
    <property type="project" value="TreeGrafter"/>
</dbReference>
<sequence length="130" mass="14024">LFGQGLLHGSQTQLDFLPESTTDFIFAVIGEQFGFLGALALVVIFLLVVQRTLRSAIRMPDHFGRLWASSMAFMTFLYVVVNIGMVSGLLPVVGEPLPFVSFGGSSVVTLMAGFGMVMGLEHHPSASWST</sequence>
<dbReference type="PANTHER" id="PTHR30474">
    <property type="entry name" value="CELL CYCLE PROTEIN"/>
    <property type="match status" value="1"/>
</dbReference>
<dbReference type="InterPro" id="IPR001182">
    <property type="entry name" value="FtsW/RodA"/>
</dbReference>
<keyword evidence="5 6" id="KW-0472">Membrane</keyword>
<evidence type="ECO:0000256" key="6">
    <source>
        <dbReference type="SAM" id="Phobius"/>
    </source>
</evidence>
<evidence type="ECO:0000256" key="1">
    <source>
        <dbReference type="ARBA" id="ARBA00004141"/>
    </source>
</evidence>
<keyword evidence="3" id="KW-0133">Cell shape</keyword>
<protein>
    <submittedName>
        <fullName evidence="7">Cell cycle protein</fullName>
    </submittedName>
</protein>
<organism evidence="7">
    <name type="scientific">mine drainage metagenome</name>
    <dbReference type="NCBI Taxonomy" id="410659"/>
    <lineage>
        <taxon>unclassified sequences</taxon>
        <taxon>metagenomes</taxon>
        <taxon>ecological metagenomes</taxon>
    </lineage>
</organism>
<keyword evidence="2 6" id="KW-0812">Transmembrane</keyword>
<evidence type="ECO:0000313" key="7">
    <source>
        <dbReference type="EMBL" id="EQD66918.1"/>
    </source>
</evidence>
<proteinExistence type="predicted"/>
<dbReference type="AlphaFoldDB" id="T1BEH4"/>